<dbReference type="AlphaFoldDB" id="A0A4R3YEZ2"/>
<protein>
    <submittedName>
        <fullName evidence="2">Uncharacterized protein</fullName>
    </submittedName>
</protein>
<dbReference type="Proteomes" id="UP000295367">
    <property type="component" value="Unassembled WGS sequence"/>
</dbReference>
<evidence type="ECO:0000256" key="1">
    <source>
        <dbReference type="SAM" id="MobiDB-lite"/>
    </source>
</evidence>
<comment type="caution">
    <text evidence="2">The sequence shown here is derived from an EMBL/GenBank/DDBJ whole genome shotgun (WGS) entry which is preliminary data.</text>
</comment>
<reference evidence="2 3" key="1">
    <citation type="submission" date="2019-03" db="EMBL/GenBank/DDBJ databases">
        <title>Genomic Encyclopedia of Type Strains, Phase IV (KMG-IV): sequencing the most valuable type-strain genomes for metagenomic binning, comparative biology and taxonomic classification.</title>
        <authorList>
            <person name="Goeker M."/>
        </authorList>
    </citation>
    <scope>NUCLEOTIDE SEQUENCE [LARGE SCALE GENOMIC DNA]</scope>
    <source>
        <strain evidence="2 3">DSM 100309</strain>
    </source>
</reference>
<dbReference type="InterPro" id="IPR058240">
    <property type="entry name" value="rSAM_sf"/>
</dbReference>
<evidence type="ECO:0000313" key="3">
    <source>
        <dbReference type="Proteomes" id="UP000295367"/>
    </source>
</evidence>
<dbReference type="RefSeq" id="WP_124947436.1">
    <property type="nucleotide sequence ID" value="NZ_BHVT01000073.1"/>
</dbReference>
<sequence length="408" mass="47219">MLNGQIAQLWDFHLHNLIIKGISNPEISPYYEDTKNISARRFRRFNFWFANYRYDTIHRFPSETPYALQMGQLFYEGEPLKDLPFKILETHDDYWGSETSWWFKDIPVLGKYYDLRLNPINVCSNLKYKTGFSGELKGCVFCQRCYESPRKSENRTIVPIHEIFAEIFAEHGKDALEKITKILLITGDVQTEAGMLQLVEEIHHNHLAPANFKGTFSVVTTTIRSHEGIQRLSQIDNTLFEFPIECFTNRKTILGEAKGIPLEQVAEILSIARKYFKYIRVNYLFGLDDIESARKGFDFFAKNNLLDDVVSNIFVPYSEQAMQFRTPQSNAMHYIYEMRALIEQYGFSPKKTGTTKDAFSHFAKPFKADELVSLNQPRAQKIATCSSNTGHPPALPTTKTPYRINQHS</sequence>
<accession>A0A4R3YEZ2</accession>
<keyword evidence="3" id="KW-1185">Reference proteome</keyword>
<feature type="compositionally biased region" description="Polar residues" evidence="1">
    <location>
        <begin position="397"/>
        <end position="408"/>
    </location>
</feature>
<gene>
    <name evidence="2" type="ORF">EDC63_101634</name>
</gene>
<name>A0A4R3YEZ2_9PROT</name>
<evidence type="ECO:0000313" key="2">
    <source>
        <dbReference type="EMBL" id="TCV90660.1"/>
    </source>
</evidence>
<organism evidence="2 3">
    <name type="scientific">Sulfurirhabdus autotrophica</name>
    <dbReference type="NCBI Taxonomy" id="1706046"/>
    <lineage>
        <taxon>Bacteria</taxon>
        <taxon>Pseudomonadati</taxon>
        <taxon>Pseudomonadota</taxon>
        <taxon>Betaproteobacteria</taxon>
        <taxon>Nitrosomonadales</taxon>
        <taxon>Sulfuricellaceae</taxon>
        <taxon>Sulfurirhabdus</taxon>
    </lineage>
</organism>
<dbReference type="SUPFAM" id="SSF102114">
    <property type="entry name" value="Radical SAM enzymes"/>
    <property type="match status" value="1"/>
</dbReference>
<dbReference type="EMBL" id="SMCO01000001">
    <property type="protein sequence ID" value="TCV90660.1"/>
    <property type="molecule type" value="Genomic_DNA"/>
</dbReference>
<proteinExistence type="predicted"/>
<feature type="region of interest" description="Disordered" evidence="1">
    <location>
        <begin position="386"/>
        <end position="408"/>
    </location>
</feature>